<dbReference type="GO" id="GO:0055085">
    <property type="term" value="P:transmembrane transport"/>
    <property type="evidence" value="ECO:0007669"/>
    <property type="project" value="InterPro"/>
</dbReference>
<dbReference type="SUPFAM" id="SSF161098">
    <property type="entry name" value="MetI-like"/>
    <property type="match status" value="1"/>
</dbReference>
<dbReference type="PROSITE" id="PS50928">
    <property type="entry name" value="ABC_TM1"/>
    <property type="match status" value="1"/>
</dbReference>
<dbReference type="CDD" id="cd06261">
    <property type="entry name" value="TM_PBP2"/>
    <property type="match status" value="1"/>
</dbReference>
<proteinExistence type="predicted"/>
<evidence type="ECO:0000256" key="2">
    <source>
        <dbReference type="ARBA" id="ARBA00022692"/>
    </source>
</evidence>
<feature type="transmembrane region" description="Helical" evidence="5">
    <location>
        <begin position="66"/>
        <end position="85"/>
    </location>
</feature>
<dbReference type="PANTHER" id="PTHR30133">
    <property type="entry name" value="CATIONIC AMINO ACID TRANSPORTER, MEMBRANE COMPONENT"/>
    <property type="match status" value="1"/>
</dbReference>
<dbReference type="AlphaFoldDB" id="A0A381P4N7"/>
<dbReference type="InterPro" id="IPR000515">
    <property type="entry name" value="MetI-like"/>
</dbReference>
<sequence length="140" mass="15618">EINQLTAGIASIGFVFGAYMTETFRGAILAIPRGQIEAGISCGMMPFTIFYRITWPQMVRHALPSFTNNWLVLVKATALVSVIGLHDLVWNASTAARSFRPAQSFTFMFAVLIIYLILTAISDAGLRWLDRRYSIGVRRT</sequence>
<evidence type="ECO:0000259" key="6">
    <source>
        <dbReference type="PROSITE" id="PS50928"/>
    </source>
</evidence>
<dbReference type="Pfam" id="PF00528">
    <property type="entry name" value="BPD_transp_1"/>
    <property type="match status" value="1"/>
</dbReference>
<dbReference type="InterPro" id="IPR051613">
    <property type="entry name" value="ABC_transp_permease_HisMQ"/>
</dbReference>
<accession>A0A381P4N7</accession>
<keyword evidence="3 5" id="KW-1133">Transmembrane helix</keyword>
<name>A0A381P4N7_9ZZZZ</name>
<comment type="subcellular location">
    <subcellularLocation>
        <location evidence="1">Membrane</location>
        <topology evidence="1">Multi-pass membrane protein</topology>
    </subcellularLocation>
</comment>
<feature type="domain" description="ABC transmembrane type-1" evidence="6">
    <location>
        <begin position="1"/>
        <end position="118"/>
    </location>
</feature>
<reference evidence="7" key="1">
    <citation type="submission" date="2018-05" db="EMBL/GenBank/DDBJ databases">
        <authorList>
            <person name="Lanie J.A."/>
            <person name="Ng W.-L."/>
            <person name="Kazmierczak K.M."/>
            <person name="Andrzejewski T.M."/>
            <person name="Davidsen T.M."/>
            <person name="Wayne K.J."/>
            <person name="Tettelin H."/>
            <person name="Glass J.I."/>
            <person name="Rusch D."/>
            <person name="Podicherti R."/>
            <person name="Tsui H.-C.T."/>
            <person name="Winkler M.E."/>
        </authorList>
    </citation>
    <scope>NUCLEOTIDE SEQUENCE</scope>
</reference>
<dbReference type="Gene3D" id="1.10.3720.10">
    <property type="entry name" value="MetI-like"/>
    <property type="match status" value="1"/>
</dbReference>
<gene>
    <name evidence="7" type="ORF">METZ01_LOCUS14684</name>
</gene>
<feature type="transmembrane region" description="Helical" evidence="5">
    <location>
        <begin position="105"/>
        <end position="129"/>
    </location>
</feature>
<evidence type="ECO:0000313" key="7">
    <source>
        <dbReference type="EMBL" id="SUZ61830.1"/>
    </source>
</evidence>
<keyword evidence="2 5" id="KW-0812">Transmembrane</keyword>
<keyword evidence="4 5" id="KW-0472">Membrane</keyword>
<evidence type="ECO:0000256" key="5">
    <source>
        <dbReference type="SAM" id="Phobius"/>
    </source>
</evidence>
<evidence type="ECO:0000256" key="4">
    <source>
        <dbReference type="ARBA" id="ARBA00023136"/>
    </source>
</evidence>
<dbReference type="EMBL" id="UINC01000830">
    <property type="protein sequence ID" value="SUZ61830.1"/>
    <property type="molecule type" value="Genomic_DNA"/>
</dbReference>
<organism evidence="7">
    <name type="scientific">marine metagenome</name>
    <dbReference type="NCBI Taxonomy" id="408172"/>
    <lineage>
        <taxon>unclassified sequences</taxon>
        <taxon>metagenomes</taxon>
        <taxon>ecological metagenomes</taxon>
    </lineage>
</organism>
<dbReference type="GO" id="GO:0005886">
    <property type="term" value="C:plasma membrane"/>
    <property type="evidence" value="ECO:0007669"/>
    <property type="project" value="TreeGrafter"/>
</dbReference>
<dbReference type="PANTHER" id="PTHR30133:SF4">
    <property type="entry name" value="ARGININE_ORNITHINE TRANSPORT PROTEIN AOTQ"/>
    <property type="match status" value="1"/>
</dbReference>
<evidence type="ECO:0000256" key="1">
    <source>
        <dbReference type="ARBA" id="ARBA00004141"/>
    </source>
</evidence>
<protein>
    <recommendedName>
        <fullName evidence="6">ABC transmembrane type-1 domain-containing protein</fullName>
    </recommendedName>
</protein>
<evidence type="ECO:0000256" key="3">
    <source>
        <dbReference type="ARBA" id="ARBA00022989"/>
    </source>
</evidence>
<dbReference type="InterPro" id="IPR035906">
    <property type="entry name" value="MetI-like_sf"/>
</dbReference>
<feature type="non-terminal residue" evidence="7">
    <location>
        <position position="1"/>
    </location>
</feature>